<dbReference type="PRINTS" id="PR00032">
    <property type="entry name" value="HTHARAC"/>
</dbReference>
<dbReference type="EMBL" id="JBHTJZ010000030">
    <property type="protein sequence ID" value="MFD0961077.1"/>
    <property type="molecule type" value="Genomic_DNA"/>
</dbReference>
<dbReference type="PROSITE" id="PS00041">
    <property type="entry name" value="HTH_ARAC_FAMILY_1"/>
    <property type="match status" value="1"/>
</dbReference>
<keyword evidence="1" id="KW-0805">Transcription regulation</keyword>
<gene>
    <name evidence="5" type="ORF">ACFQ2I_17070</name>
</gene>
<keyword evidence="2" id="KW-0238">DNA-binding</keyword>
<evidence type="ECO:0000256" key="3">
    <source>
        <dbReference type="ARBA" id="ARBA00023163"/>
    </source>
</evidence>
<dbReference type="PROSITE" id="PS01124">
    <property type="entry name" value="HTH_ARAC_FAMILY_2"/>
    <property type="match status" value="1"/>
</dbReference>
<organism evidence="5 6">
    <name type="scientific">Paenibacillus chungangensis</name>
    <dbReference type="NCBI Taxonomy" id="696535"/>
    <lineage>
        <taxon>Bacteria</taxon>
        <taxon>Bacillati</taxon>
        <taxon>Bacillota</taxon>
        <taxon>Bacilli</taxon>
        <taxon>Bacillales</taxon>
        <taxon>Paenibacillaceae</taxon>
        <taxon>Paenibacillus</taxon>
    </lineage>
</organism>
<dbReference type="InterPro" id="IPR009057">
    <property type="entry name" value="Homeodomain-like_sf"/>
</dbReference>
<dbReference type="PANTHER" id="PTHR43280">
    <property type="entry name" value="ARAC-FAMILY TRANSCRIPTIONAL REGULATOR"/>
    <property type="match status" value="1"/>
</dbReference>
<dbReference type="InterPro" id="IPR018060">
    <property type="entry name" value="HTH_AraC"/>
</dbReference>
<dbReference type="InterPro" id="IPR020449">
    <property type="entry name" value="Tscrpt_reg_AraC-type_HTH"/>
</dbReference>
<evidence type="ECO:0000313" key="5">
    <source>
        <dbReference type="EMBL" id="MFD0961077.1"/>
    </source>
</evidence>
<dbReference type="RefSeq" id="WP_377566297.1">
    <property type="nucleotide sequence ID" value="NZ_JBHTJZ010000030.1"/>
</dbReference>
<dbReference type="Pfam" id="PF12833">
    <property type="entry name" value="HTH_18"/>
    <property type="match status" value="1"/>
</dbReference>
<sequence length="199" mass="23490">MPLRAYSLSASRTRGEVRAGESCWNREGAFTQKQIELWNEELQWLRQNRREHAAGNPAFEYGCLNAWSEDGVFSEAEFADSLYRHLRNLQEQAAMEREDPVAELERHLREHYASFQTIDELAKLFHMHPLHLSRLFRKKYHIGIKEFVQKLRIEHAKNLLHQSDLRIGVISAMVGYQDEKYFSRVFRQAVGVSPNQYRQ</sequence>
<dbReference type="SMART" id="SM00342">
    <property type="entry name" value="HTH_ARAC"/>
    <property type="match status" value="1"/>
</dbReference>
<dbReference type="Proteomes" id="UP001596989">
    <property type="component" value="Unassembled WGS sequence"/>
</dbReference>
<comment type="caution">
    <text evidence="5">The sequence shown here is derived from an EMBL/GenBank/DDBJ whole genome shotgun (WGS) entry which is preliminary data.</text>
</comment>
<evidence type="ECO:0000256" key="2">
    <source>
        <dbReference type="ARBA" id="ARBA00023125"/>
    </source>
</evidence>
<keyword evidence="3" id="KW-0804">Transcription</keyword>
<protein>
    <submittedName>
        <fullName evidence="5">Helix-turn-helix domain-containing protein</fullName>
    </submittedName>
</protein>
<name>A0ABW3HU60_9BACL</name>
<keyword evidence="6" id="KW-1185">Reference proteome</keyword>
<dbReference type="InterPro" id="IPR018062">
    <property type="entry name" value="HTH_AraC-typ_CS"/>
</dbReference>
<evidence type="ECO:0000259" key="4">
    <source>
        <dbReference type="PROSITE" id="PS01124"/>
    </source>
</evidence>
<evidence type="ECO:0000313" key="6">
    <source>
        <dbReference type="Proteomes" id="UP001596989"/>
    </source>
</evidence>
<dbReference type="PANTHER" id="PTHR43280:SF2">
    <property type="entry name" value="HTH-TYPE TRANSCRIPTIONAL REGULATOR EXSA"/>
    <property type="match status" value="1"/>
</dbReference>
<evidence type="ECO:0000256" key="1">
    <source>
        <dbReference type="ARBA" id="ARBA00023015"/>
    </source>
</evidence>
<dbReference type="Gene3D" id="1.10.10.60">
    <property type="entry name" value="Homeodomain-like"/>
    <property type="match status" value="2"/>
</dbReference>
<reference evidence="6" key="1">
    <citation type="journal article" date="2019" name="Int. J. Syst. Evol. Microbiol.">
        <title>The Global Catalogue of Microorganisms (GCM) 10K type strain sequencing project: providing services to taxonomists for standard genome sequencing and annotation.</title>
        <authorList>
            <consortium name="The Broad Institute Genomics Platform"/>
            <consortium name="The Broad Institute Genome Sequencing Center for Infectious Disease"/>
            <person name="Wu L."/>
            <person name="Ma J."/>
        </authorList>
    </citation>
    <scope>NUCLEOTIDE SEQUENCE [LARGE SCALE GENOMIC DNA]</scope>
    <source>
        <strain evidence="6">CCUG 59129</strain>
    </source>
</reference>
<proteinExistence type="predicted"/>
<feature type="domain" description="HTH araC/xylS-type" evidence="4">
    <location>
        <begin position="102"/>
        <end position="199"/>
    </location>
</feature>
<dbReference type="SUPFAM" id="SSF46689">
    <property type="entry name" value="Homeodomain-like"/>
    <property type="match status" value="2"/>
</dbReference>
<accession>A0ABW3HU60</accession>